<comment type="function">
    <text evidence="6">The RuvA-RuvB-RuvC complex processes Holliday junction (HJ) DNA during genetic recombination and DNA repair, while the RuvA-RuvB complex plays an important role in the rescue of blocked DNA replication forks via replication fork reversal (RFR). RuvA specifically binds to HJ cruciform DNA, conferring on it an open structure. The RuvB hexamer acts as an ATP-dependent pump, pulling dsDNA into and through the RuvAB complex. HJ branch migration allows RuvC to scan DNA until it finds its consensus sequence, where it cleaves and resolves the cruciform DNA.</text>
</comment>
<dbReference type="SUPFAM" id="SSF47781">
    <property type="entry name" value="RuvA domain 2-like"/>
    <property type="match status" value="1"/>
</dbReference>
<dbReference type="Gene3D" id="1.10.8.10">
    <property type="entry name" value="DNA helicase RuvA subunit, C-terminal domain"/>
    <property type="match status" value="1"/>
</dbReference>
<proteinExistence type="inferred from homology"/>
<dbReference type="GO" id="GO:0006310">
    <property type="term" value="P:DNA recombination"/>
    <property type="evidence" value="ECO:0007669"/>
    <property type="project" value="UniProtKB-UniRule"/>
</dbReference>
<dbReference type="SUPFAM" id="SSF46929">
    <property type="entry name" value="DNA helicase RuvA subunit, C-terminal domain"/>
    <property type="match status" value="1"/>
</dbReference>
<keyword evidence="2 6" id="KW-0227">DNA damage</keyword>
<feature type="domain" description="Holliday junction DNA helicase RuvA C-terminal" evidence="8">
    <location>
        <begin position="157"/>
        <end position="201"/>
    </location>
</feature>
<keyword evidence="4 6" id="KW-0233">DNA recombination</keyword>
<dbReference type="AlphaFoldDB" id="A0A4Y8WPC6"/>
<dbReference type="Pfam" id="PF07499">
    <property type="entry name" value="RuvA_C"/>
    <property type="match status" value="1"/>
</dbReference>
<dbReference type="CDD" id="cd14332">
    <property type="entry name" value="UBA_RuvA_C"/>
    <property type="match status" value="1"/>
</dbReference>
<dbReference type="GO" id="GO:0009379">
    <property type="term" value="C:Holliday junction helicase complex"/>
    <property type="evidence" value="ECO:0007669"/>
    <property type="project" value="InterPro"/>
</dbReference>
<dbReference type="InterPro" id="IPR000085">
    <property type="entry name" value="RuvA"/>
</dbReference>
<keyword evidence="5 6" id="KW-0234">DNA repair</keyword>
<dbReference type="RefSeq" id="WP_134849789.1">
    <property type="nucleotide sequence ID" value="NZ_CP197400.1"/>
</dbReference>
<dbReference type="GO" id="GO:0005524">
    <property type="term" value="F:ATP binding"/>
    <property type="evidence" value="ECO:0007669"/>
    <property type="project" value="InterPro"/>
</dbReference>
<dbReference type="InterPro" id="IPR012340">
    <property type="entry name" value="NA-bd_OB-fold"/>
</dbReference>
<evidence type="ECO:0000313" key="9">
    <source>
        <dbReference type="EMBL" id="TFH94873.1"/>
    </source>
</evidence>
<gene>
    <name evidence="6 9" type="primary">ruvA</name>
    <name evidence="9" type="ORF">E4P47_05850</name>
</gene>
<keyword evidence="3 6" id="KW-0238">DNA-binding</keyword>
<evidence type="ECO:0000256" key="2">
    <source>
        <dbReference type="ARBA" id="ARBA00022763"/>
    </source>
</evidence>
<dbReference type="Pfam" id="PF01330">
    <property type="entry name" value="RuvA_N"/>
    <property type="match status" value="1"/>
</dbReference>
<evidence type="ECO:0000256" key="6">
    <source>
        <dbReference type="HAMAP-Rule" id="MF_00031"/>
    </source>
</evidence>
<dbReference type="InterPro" id="IPR036267">
    <property type="entry name" value="RuvA_C_sf"/>
</dbReference>
<comment type="subcellular location">
    <subcellularLocation>
        <location evidence="6">Cytoplasm</location>
    </subcellularLocation>
</comment>
<comment type="caution">
    <text evidence="6">Lacks conserved residue(s) required for the propagation of feature annotation.</text>
</comment>
<dbReference type="GO" id="GO:0048476">
    <property type="term" value="C:Holliday junction resolvase complex"/>
    <property type="evidence" value="ECO:0007669"/>
    <property type="project" value="UniProtKB-UniRule"/>
</dbReference>
<dbReference type="InterPro" id="IPR010994">
    <property type="entry name" value="RuvA_2-like"/>
</dbReference>
<comment type="similarity">
    <text evidence="6">Belongs to the RuvA family.</text>
</comment>
<evidence type="ECO:0000256" key="1">
    <source>
        <dbReference type="ARBA" id="ARBA00022490"/>
    </source>
</evidence>
<dbReference type="NCBIfam" id="TIGR00084">
    <property type="entry name" value="ruvA"/>
    <property type="match status" value="1"/>
</dbReference>
<dbReference type="EMBL" id="SPNC01000079">
    <property type="protein sequence ID" value="TFH94873.1"/>
    <property type="molecule type" value="Genomic_DNA"/>
</dbReference>
<keyword evidence="1 6" id="KW-0963">Cytoplasm</keyword>
<evidence type="ECO:0000256" key="3">
    <source>
        <dbReference type="ARBA" id="ARBA00023125"/>
    </source>
</evidence>
<feature type="domain" description="DNA helicase Holliday junction RuvA type" evidence="7">
    <location>
        <begin position="1"/>
        <end position="61"/>
    </location>
</feature>
<dbReference type="GO" id="GO:0000400">
    <property type="term" value="F:four-way junction DNA binding"/>
    <property type="evidence" value="ECO:0007669"/>
    <property type="project" value="UniProtKB-UniRule"/>
</dbReference>
<dbReference type="Gene3D" id="2.40.50.140">
    <property type="entry name" value="Nucleic acid-binding proteins"/>
    <property type="match status" value="1"/>
</dbReference>
<dbReference type="Proteomes" id="UP000297225">
    <property type="component" value="Unassembled WGS sequence"/>
</dbReference>
<dbReference type="Gene3D" id="1.10.150.20">
    <property type="entry name" value="5' to 3' exonuclease, C-terminal subdomain"/>
    <property type="match status" value="1"/>
</dbReference>
<dbReference type="STRING" id="1122973.GCA_000379925_00082"/>
<comment type="caution">
    <text evidence="9">The sequence shown here is derived from an EMBL/GenBank/DDBJ whole genome shotgun (WGS) entry which is preliminary data.</text>
</comment>
<dbReference type="Pfam" id="PF14520">
    <property type="entry name" value="HHH_5"/>
    <property type="match status" value="1"/>
</dbReference>
<name>A0A4Y8WPC6_9PORP</name>
<dbReference type="OrthoDB" id="5293449at2"/>
<dbReference type="GO" id="GO:0005737">
    <property type="term" value="C:cytoplasm"/>
    <property type="evidence" value="ECO:0007669"/>
    <property type="project" value="UniProtKB-SubCell"/>
</dbReference>
<dbReference type="InterPro" id="IPR013849">
    <property type="entry name" value="DNA_helicase_Holl-junc_RuvA_I"/>
</dbReference>
<dbReference type="GO" id="GO:0006281">
    <property type="term" value="P:DNA repair"/>
    <property type="evidence" value="ECO:0007669"/>
    <property type="project" value="UniProtKB-UniRule"/>
</dbReference>
<accession>A0A4Y8WPC6</accession>
<keyword evidence="10" id="KW-1185">Reference proteome</keyword>
<sequence length="201" mass="21997">MIEYIRGRVVERTPTSAVLEVGGIGYLLAISLNTYNQIKVDEEVKLLVHEVLREDTHDLFGFAEEPERRLFRLLITVNGIGPAMGRLALSSFTPSELTRLIREGNEAGLKGIKGVGARTAQRIIVELRDKIEEAMGEYAVGGSSVEGNTSPEHKSTYEEAEKAFVALGYPATAAKKVVAKLAKADPDMSINDMIRKGLQLL</sequence>
<feature type="region of interest" description="Domain III" evidence="6">
    <location>
        <begin position="149"/>
        <end position="201"/>
    </location>
</feature>
<evidence type="ECO:0000259" key="8">
    <source>
        <dbReference type="Pfam" id="PF07499"/>
    </source>
</evidence>
<dbReference type="InterPro" id="IPR011114">
    <property type="entry name" value="RuvA_C"/>
</dbReference>
<comment type="domain">
    <text evidence="6">Has three domains with a flexible linker between the domains II and III and assumes an 'L' shape. Domain III is highly mobile and contacts RuvB.</text>
</comment>
<comment type="subunit">
    <text evidence="6">Homotetramer. Forms an RuvA(8)-RuvB(12)-Holliday junction (HJ) complex. HJ DNA is sandwiched between 2 RuvA tetramers; dsDNA enters through RuvA and exits via RuvB. An RuvB hexamer assembles on each DNA strand where it exits the tetramer. Each RuvB hexamer is contacted by two RuvA subunits (via domain III) on 2 adjacent RuvB subunits; this complex drives branch migration. In the full resolvosome a probable DNA-RuvA(4)-RuvB(12)-RuvC(2) complex forms which resolves the HJ.</text>
</comment>
<evidence type="ECO:0000313" key="10">
    <source>
        <dbReference type="Proteomes" id="UP000297225"/>
    </source>
</evidence>
<protein>
    <recommendedName>
        <fullName evidence="6">Holliday junction branch migration complex subunit RuvA</fullName>
    </recommendedName>
</protein>
<dbReference type="HAMAP" id="MF_00031">
    <property type="entry name" value="DNA_HJ_migration_RuvA"/>
    <property type="match status" value="1"/>
</dbReference>
<reference evidence="9 10" key="1">
    <citation type="submission" date="2019-03" db="EMBL/GenBank/DDBJ databases">
        <title>Porphyromonas levii Isolated from the Uterus of Dairy Cows.</title>
        <authorList>
            <person name="Francis A.M."/>
        </authorList>
    </citation>
    <scope>NUCLEOTIDE SEQUENCE [LARGE SCALE GENOMIC DNA]</scope>
    <source>
        <strain evidence="9 10">AF5678</strain>
    </source>
</reference>
<evidence type="ECO:0000256" key="4">
    <source>
        <dbReference type="ARBA" id="ARBA00023172"/>
    </source>
</evidence>
<evidence type="ECO:0000256" key="5">
    <source>
        <dbReference type="ARBA" id="ARBA00023204"/>
    </source>
</evidence>
<dbReference type="GO" id="GO:0009378">
    <property type="term" value="F:four-way junction helicase activity"/>
    <property type="evidence" value="ECO:0007669"/>
    <property type="project" value="InterPro"/>
</dbReference>
<dbReference type="SUPFAM" id="SSF50249">
    <property type="entry name" value="Nucleic acid-binding proteins"/>
    <property type="match status" value="1"/>
</dbReference>
<evidence type="ECO:0000259" key="7">
    <source>
        <dbReference type="Pfam" id="PF01330"/>
    </source>
</evidence>
<organism evidence="9 10">
    <name type="scientific">Porphyromonas levii</name>
    <dbReference type="NCBI Taxonomy" id="28114"/>
    <lineage>
        <taxon>Bacteria</taxon>
        <taxon>Pseudomonadati</taxon>
        <taxon>Bacteroidota</taxon>
        <taxon>Bacteroidia</taxon>
        <taxon>Bacteroidales</taxon>
        <taxon>Porphyromonadaceae</taxon>
        <taxon>Porphyromonas</taxon>
    </lineage>
</organism>